<gene>
    <name evidence="2" type="ORF">BGZ65_002170</name>
</gene>
<evidence type="ECO:0000256" key="1">
    <source>
        <dbReference type="SAM" id="MobiDB-lite"/>
    </source>
</evidence>
<comment type="caution">
    <text evidence="2">The sequence shown here is derived from an EMBL/GenBank/DDBJ whole genome shotgun (WGS) entry which is preliminary data.</text>
</comment>
<dbReference type="AlphaFoldDB" id="A0A9P6M0J5"/>
<sequence>MTRHDDQLVENIPPLAKKQSDVPIGVLGEQSDSTAKSSLTSHALTAGNMVASFDTNQKLVTRLSGLRDAESIDSNGRLKSFEPCADLCELDQADSKQPSAG</sequence>
<feature type="non-terminal residue" evidence="2">
    <location>
        <position position="101"/>
    </location>
</feature>
<name>A0A9P6M0J5_9FUNG</name>
<evidence type="ECO:0000313" key="2">
    <source>
        <dbReference type="EMBL" id="KAF9957262.1"/>
    </source>
</evidence>
<protein>
    <submittedName>
        <fullName evidence="2">Uncharacterized protein</fullName>
    </submittedName>
</protein>
<dbReference type="Proteomes" id="UP000749646">
    <property type="component" value="Unassembled WGS sequence"/>
</dbReference>
<accession>A0A9P6M0J5</accession>
<evidence type="ECO:0000313" key="3">
    <source>
        <dbReference type="Proteomes" id="UP000749646"/>
    </source>
</evidence>
<keyword evidence="3" id="KW-1185">Reference proteome</keyword>
<organism evidence="2 3">
    <name type="scientific">Modicella reniformis</name>
    <dbReference type="NCBI Taxonomy" id="1440133"/>
    <lineage>
        <taxon>Eukaryota</taxon>
        <taxon>Fungi</taxon>
        <taxon>Fungi incertae sedis</taxon>
        <taxon>Mucoromycota</taxon>
        <taxon>Mortierellomycotina</taxon>
        <taxon>Mortierellomycetes</taxon>
        <taxon>Mortierellales</taxon>
        <taxon>Mortierellaceae</taxon>
        <taxon>Modicella</taxon>
    </lineage>
</organism>
<feature type="region of interest" description="Disordered" evidence="1">
    <location>
        <begin position="1"/>
        <end position="25"/>
    </location>
</feature>
<dbReference type="EMBL" id="JAAAHW010006631">
    <property type="protein sequence ID" value="KAF9957262.1"/>
    <property type="molecule type" value="Genomic_DNA"/>
</dbReference>
<proteinExistence type="predicted"/>
<reference evidence="2" key="1">
    <citation type="journal article" date="2020" name="Fungal Divers.">
        <title>Resolving the Mortierellaceae phylogeny through synthesis of multi-gene phylogenetics and phylogenomics.</title>
        <authorList>
            <person name="Vandepol N."/>
            <person name="Liber J."/>
            <person name="Desiro A."/>
            <person name="Na H."/>
            <person name="Kennedy M."/>
            <person name="Barry K."/>
            <person name="Grigoriev I.V."/>
            <person name="Miller A.N."/>
            <person name="O'Donnell K."/>
            <person name="Stajich J.E."/>
            <person name="Bonito G."/>
        </authorList>
    </citation>
    <scope>NUCLEOTIDE SEQUENCE</scope>
    <source>
        <strain evidence="2">MES-2147</strain>
    </source>
</reference>